<keyword evidence="1" id="KW-0677">Repeat</keyword>
<dbReference type="EMBL" id="JBGBPQ010000030">
    <property type="protein sequence ID" value="KAL1495925.1"/>
    <property type="molecule type" value="Genomic_DNA"/>
</dbReference>
<dbReference type="Pfam" id="PF12796">
    <property type="entry name" value="Ank_2"/>
    <property type="match status" value="1"/>
</dbReference>
<name>A0AB34IB44_PRYPA</name>
<dbReference type="Gene3D" id="1.25.40.20">
    <property type="entry name" value="Ankyrin repeat-containing domain"/>
    <property type="match status" value="1"/>
</dbReference>
<gene>
    <name evidence="4" type="ORF">AB1Y20_014567</name>
</gene>
<evidence type="ECO:0000313" key="4">
    <source>
        <dbReference type="EMBL" id="KAL1495925.1"/>
    </source>
</evidence>
<dbReference type="InterPro" id="IPR002110">
    <property type="entry name" value="Ankyrin_rpt"/>
</dbReference>
<protein>
    <submittedName>
        <fullName evidence="4">Uncharacterized protein</fullName>
    </submittedName>
</protein>
<dbReference type="InterPro" id="IPR036770">
    <property type="entry name" value="Ankyrin_rpt-contain_sf"/>
</dbReference>
<comment type="caution">
    <text evidence="4">The sequence shown here is derived from an EMBL/GenBank/DDBJ whole genome shotgun (WGS) entry which is preliminary data.</text>
</comment>
<dbReference type="Proteomes" id="UP001515480">
    <property type="component" value="Unassembled WGS sequence"/>
</dbReference>
<dbReference type="PROSITE" id="PS50297">
    <property type="entry name" value="ANK_REP_REGION"/>
    <property type="match status" value="1"/>
</dbReference>
<dbReference type="PANTHER" id="PTHR24126">
    <property type="entry name" value="ANKYRIN REPEAT, PH AND SEC7 DOMAIN CONTAINING PROTEIN SECG-RELATED"/>
    <property type="match status" value="1"/>
</dbReference>
<keyword evidence="2 3" id="KW-0040">ANK repeat</keyword>
<dbReference type="SMART" id="SM00248">
    <property type="entry name" value="ANK"/>
    <property type="match status" value="5"/>
</dbReference>
<dbReference type="PROSITE" id="PS50088">
    <property type="entry name" value="ANK_REPEAT"/>
    <property type="match status" value="1"/>
</dbReference>
<evidence type="ECO:0000256" key="3">
    <source>
        <dbReference type="PROSITE-ProRule" id="PRU00023"/>
    </source>
</evidence>
<dbReference type="AlphaFoldDB" id="A0AB34IB44"/>
<feature type="repeat" description="ANK" evidence="3">
    <location>
        <begin position="79"/>
        <end position="111"/>
    </location>
</feature>
<sequence length="191" mass="20426">MGAGPSTDAMTDEALFFAVAHGDALLVSELIGRAANVNHIQNDHDGATPCVVAAQEGHLDCLRLLLAQTECEFNRTDRWGFTPCHMAARWGHADCLLELLQKGANPSIKSADGALPCHVAAQYDQVECLRILLSLPTSTPAQFDCAALYDVAMRNNSEACVEFLEHSEQLVVRASLPEPGVAARADSAISV</sequence>
<proteinExistence type="predicted"/>
<keyword evidence="5" id="KW-1185">Reference proteome</keyword>
<evidence type="ECO:0000313" key="5">
    <source>
        <dbReference type="Proteomes" id="UP001515480"/>
    </source>
</evidence>
<organism evidence="4 5">
    <name type="scientific">Prymnesium parvum</name>
    <name type="common">Toxic golden alga</name>
    <dbReference type="NCBI Taxonomy" id="97485"/>
    <lineage>
        <taxon>Eukaryota</taxon>
        <taxon>Haptista</taxon>
        <taxon>Haptophyta</taxon>
        <taxon>Prymnesiophyceae</taxon>
        <taxon>Prymnesiales</taxon>
        <taxon>Prymnesiaceae</taxon>
        <taxon>Prymnesium</taxon>
    </lineage>
</organism>
<accession>A0AB34IB44</accession>
<reference evidence="4 5" key="1">
    <citation type="journal article" date="2024" name="Science">
        <title>Giant polyketide synthase enzymes in the biosynthesis of giant marine polyether toxins.</title>
        <authorList>
            <person name="Fallon T.R."/>
            <person name="Shende V.V."/>
            <person name="Wierzbicki I.H."/>
            <person name="Pendleton A.L."/>
            <person name="Watervoot N.F."/>
            <person name="Auber R.P."/>
            <person name="Gonzalez D.J."/>
            <person name="Wisecaver J.H."/>
            <person name="Moore B.S."/>
        </authorList>
    </citation>
    <scope>NUCLEOTIDE SEQUENCE [LARGE SCALE GENOMIC DNA]</scope>
    <source>
        <strain evidence="4 5">12B1</strain>
    </source>
</reference>
<evidence type="ECO:0000256" key="1">
    <source>
        <dbReference type="ARBA" id="ARBA00022737"/>
    </source>
</evidence>
<dbReference type="SUPFAM" id="SSF48403">
    <property type="entry name" value="Ankyrin repeat"/>
    <property type="match status" value="1"/>
</dbReference>
<evidence type="ECO:0000256" key="2">
    <source>
        <dbReference type="ARBA" id="ARBA00023043"/>
    </source>
</evidence>